<evidence type="ECO:0000313" key="1">
    <source>
        <dbReference type="EMBL" id="KAK5919857.1"/>
    </source>
</evidence>
<comment type="caution">
    <text evidence="1">The sequence shown here is derived from an EMBL/GenBank/DDBJ whole genome shotgun (WGS) entry which is preliminary data.</text>
</comment>
<dbReference type="AlphaFoldDB" id="A0AAN8DBG7"/>
<accession>A0AAN8DBG7</accession>
<keyword evidence="2" id="KW-1185">Reference proteome</keyword>
<gene>
    <name evidence="1" type="ORF">CgunFtcFv8_023720</name>
</gene>
<organism evidence="1 2">
    <name type="scientific">Champsocephalus gunnari</name>
    <name type="common">Mackerel icefish</name>
    <dbReference type="NCBI Taxonomy" id="52237"/>
    <lineage>
        <taxon>Eukaryota</taxon>
        <taxon>Metazoa</taxon>
        <taxon>Chordata</taxon>
        <taxon>Craniata</taxon>
        <taxon>Vertebrata</taxon>
        <taxon>Euteleostomi</taxon>
        <taxon>Actinopterygii</taxon>
        <taxon>Neopterygii</taxon>
        <taxon>Teleostei</taxon>
        <taxon>Neoteleostei</taxon>
        <taxon>Acanthomorphata</taxon>
        <taxon>Eupercaria</taxon>
        <taxon>Perciformes</taxon>
        <taxon>Notothenioidei</taxon>
        <taxon>Channichthyidae</taxon>
        <taxon>Champsocephalus</taxon>
    </lineage>
</organism>
<dbReference type="Proteomes" id="UP001331515">
    <property type="component" value="Unassembled WGS sequence"/>
</dbReference>
<protein>
    <submittedName>
        <fullName evidence="1">Uncharacterized protein</fullName>
    </submittedName>
</protein>
<evidence type="ECO:0000313" key="2">
    <source>
        <dbReference type="Proteomes" id="UP001331515"/>
    </source>
</evidence>
<name>A0AAN8DBG7_CHAGU</name>
<proteinExistence type="predicted"/>
<dbReference type="EMBL" id="JAURVH010001524">
    <property type="protein sequence ID" value="KAK5919857.1"/>
    <property type="molecule type" value="Genomic_DNA"/>
</dbReference>
<sequence>MEPTLLGYPSIIGNTPPVLNREYNPQVNEAQHEIHERKESPNLTERLRRSSTLLFTAEMKQLGCFYARTPCALEECL</sequence>
<reference evidence="1 2" key="1">
    <citation type="journal article" date="2023" name="Mol. Biol. Evol.">
        <title>Genomics of Secondarily Temperate Adaptation in the Only Non-Antarctic Icefish.</title>
        <authorList>
            <person name="Rivera-Colon A.G."/>
            <person name="Rayamajhi N."/>
            <person name="Minhas B.F."/>
            <person name="Madrigal G."/>
            <person name="Bilyk K.T."/>
            <person name="Yoon V."/>
            <person name="Hune M."/>
            <person name="Gregory S."/>
            <person name="Cheng C.H.C."/>
            <person name="Catchen J.M."/>
        </authorList>
    </citation>
    <scope>NUCLEOTIDE SEQUENCE [LARGE SCALE GENOMIC DNA]</scope>
    <source>
        <tissue evidence="1">White muscle</tissue>
    </source>
</reference>